<evidence type="ECO:0000313" key="5">
    <source>
        <dbReference type="EMBL" id="HGZ11348.1"/>
    </source>
</evidence>
<keyword evidence="3 5" id="KW-0378">Hydrolase</keyword>
<reference evidence="5" key="1">
    <citation type="journal article" date="2020" name="mSystems">
        <title>Genome- and Community-Level Interaction Insights into Carbon Utilization and Element Cycling Functions of Hydrothermarchaeota in Hydrothermal Sediment.</title>
        <authorList>
            <person name="Zhou Z."/>
            <person name="Liu Y."/>
            <person name="Xu W."/>
            <person name="Pan J."/>
            <person name="Luo Z.H."/>
            <person name="Li M."/>
        </authorList>
    </citation>
    <scope>NUCLEOTIDE SEQUENCE [LARGE SCALE GENOMIC DNA]</scope>
    <source>
        <strain evidence="5">SpSt-853</strain>
    </source>
</reference>
<organism evidence="5">
    <name type="scientific">Desulfobacca acetoxidans</name>
    <dbReference type="NCBI Taxonomy" id="60893"/>
    <lineage>
        <taxon>Bacteria</taxon>
        <taxon>Pseudomonadati</taxon>
        <taxon>Thermodesulfobacteriota</taxon>
        <taxon>Desulfobaccia</taxon>
        <taxon>Desulfobaccales</taxon>
        <taxon>Desulfobaccaceae</taxon>
        <taxon>Desulfobacca</taxon>
    </lineage>
</organism>
<feature type="binding site" evidence="4">
    <location>
        <position position="218"/>
    </location>
    <ligand>
        <name>Mn(2+)</name>
        <dbReference type="ChEBI" id="CHEBI:29035"/>
        <label>1</label>
    </ligand>
</feature>
<proteinExistence type="inferred from homology"/>
<gene>
    <name evidence="5" type="primary">speB</name>
    <name evidence="5" type="ORF">ENW48_03905</name>
</gene>
<protein>
    <submittedName>
        <fullName evidence="5">Agmatinase</fullName>
        <ecNumber evidence="5">3.5.3.11</ecNumber>
    </submittedName>
</protein>
<sequence>MSYPNFLDLKFLPVKEAEAVILPIPYEATTTYGAGTREAPEAILAASRQLELWDAEEGWDPSAAVRLATASPLTPEVSGPQAMLDKIRKTVQPLVAQGKVVLALGGEHTITLALVQAMQTKYPDLNIVVLDAHADLRESYDGCKFSHACINRRLYELGRPLTLLGVRSYSQEESQLIKVAPRLKVFPAWELHTAEGWAQAKAHLQGLMGPVYLSMDADVFDPGILPGVGTPEPGGLGYAQVLELLRTVTQRGPVVGLDLVELTPLPGQRVSEFTAARVLYKALGYLYISRRP</sequence>
<keyword evidence="4" id="KW-0464">Manganese</keyword>
<evidence type="ECO:0000256" key="2">
    <source>
        <dbReference type="ARBA" id="ARBA00022723"/>
    </source>
</evidence>
<name>A0A7C5AL80_9BACT</name>
<dbReference type="AlphaFoldDB" id="A0A7C5AL80"/>
<dbReference type="PIRSF" id="PIRSF036979">
    <property type="entry name" value="Arginase"/>
    <property type="match status" value="1"/>
</dbReference>
<dbReference type="PANTHER" id="PTHR11358">
    <property type="entry name" value="ARGINASE/AGMATINASE"/>
    <property type="match status" value="1"/>
</dbReference>
<feature type="binding site" evidence="4">
    <location>
        <position position="131"/>
    </location>
    <ligand>
        <name>Mn(2+)</name>
        <dbReference type="ChEBI" id="CHEBI:29035"/>
        <label>1</label>
    </ligand>
</feature>
<comment type="similarity">
    <text evidence="1">Belongs to the arginase family. Agmatinase subfamily.</text>
</comment>
<comment type="caution">
    <text evidence="5">The sequence shown here is derived from an EMBL/GenBank/DDBJ whole genome shotgun (WGS) entry which is preliminary data.</text>
</comment>
<dbReference type="PANTHER" id="PTHR11358:SF26">
    <property type="entry name" value="GUANIDINO ACID HYDROLASE, MITOCHONDRIAL"/>
    <property type="match status" value="1"/>
</dbReference>
<dbReference type="EC" id="3.5.3.11" evidence="5"/>
<feature type="binding site" evidence="4">
    <location>
        <position position="216"/>
    </location>
    <ligand>
        <name>Mn(2+)</name>
        <dbReference type="ChEBI" id="CHEBI:29035"/>
        <label>1</label>
    </ligand>
</feature>
<accession>A0A7C5AL80</accession>
<dbReference type="InterPro" id="IPR023696">
    <property type="entry name" value="Ureohydrolase_dom_sf"/>
</dbReference>
<dbReference type="GO" id="GO:0046872">
    <property type="term" value="F:metal ion binding"/>
    <property type="evidence" value="ECO:0007669"/>
    <property type="project" value="UniProtKB-KW"/>
</dbReference>
<dbReference type="NCBIfam" id="TIGR01230">
    <property type="entry name" value="agmatinase"/>
    <property type="match status" value="1"/>
</dbReference>
<feature type="binding site" evidence="4">
    <location>
        <position position="108"/>
    </location>
    <ligand>
        <name>Mn(2+)</name>
        <dbReference type="ChEBI" id="CHEBI:29035"/>
        <label>1</label>
    </ligand>
</feature>
<feature type="binding site" evidence="4">
    <location>
        <position position="133"/>
    </location>
    <ligand>
        <name>Mn(2+)</name>
        <dbReference type="ChEBI" id="CHEBI:29035"/>
        <label>1</label>
    </ligand>
</feature>
<dbReference type="EMBL" id="DTKJ01000024">
    <property type="protein sequence ID" value="HGZ11348.1"/>
    <property type="molecule type" value="Genomic_DNA"/>
</dbReference>
<dbReference type="Pfam" id="PF00491">
    <property type="entry name" value="Arginase"/>
    <property type="match status" value="1"/>
</dbReference>
<dbReference type="InterPro" id="IPR006035">
    <property type="entry name" value="Ureohydrolase"/>
</dbReference>
<evidence type="ECO:0000256" key="1">
    <source>
        <dbReference type="ARBA" id="ARBA00009227"/>
    </source>
</evidence>
<dbReference type="CDD" id="cd11593">
    <property type="entry name" value="Agmatinase-like_2"/>
    <property type="match status" value="1"/>
</dbReference>
<dbReference type="InterPro" id="IPR005925">
    <property type="entry name" value="Agmatinase-rel"/>
</dbReference>
<evidence type="ECO:0000256" key="4">
    <source>
        <dbReference type="PIRSR" id="PIRSR036979-1"/>
    </source>
</evidence>
<dbReference type="Gene3D" id="3.40.800.10">
    <property type="entry name" value="Ureohydrolase domain"/>
    <property type="match status" value="1"/>
</dbReference>
<dbReference type="PROSITE" id="PS51409">
    <property type="entry name" value="ARGINASE_2"/>
    <property type="match status" value="1"/>
</dbReference>
<feature type="binding site" evidence="4">
    <location>
        <position position="135"/>
    </location>
    <ligand>
        <name>Mn(2+)</name>
        <dbReference type="ChEBI" id="CHEBI:29035"/>
        <label>1</label>
    </ligand>
</feature>
<evidence type="ECO:0000256" key="3">
    <source>
        <dbReference type="ARBA" id="ARBA00022801"/>
    </source>
</evidence>
<keyword evidence="2 4" id="KW-0479">Metal-binding</keyword>
<dbReference type="SUPFAM" id="SSF52768">
    <property type="entry name" value="Arginase/deacetylase"/>
    <property type="match status" value="1"/>
</dbReference>
<dbReference type="GO" id="GO:0033389">
    <property type="term" value="P:putrescine biosynthetic process from arginine, via agmatine"/>
    <property type="evidence" value="ECO:0007669"/>
    <property type="project" value="TreeGrafter"/>
</dbReference>
<dbReference type="GO" id="GO:0008783">
    <property type="term" value="F:agmatinase activity"/>
    <property type="evidence" value="ECO:0007669"/>
    <property type="project" value="UniProtKB-EC"/>
</dbReference>
<comment type="cofactor">
    <cofactor evidence="4">
        <name>Mn(2+)</name>
        <dbReference type="ChEBI" id="CHEBI:29035"/>
    </cofactor>
    <text evidence="4">Binds 2 manganese ions per subunit.</text>
</comment>